<feature type="transmembrane region" description="Helical" evidence="1">
    <location>
        <begin position="143"/>
        <end position="164"/>
    </location>
</feature>
<dbReference type="AlphaFoldDB" id="A0A930VAW5"/>
<keyword evidence="1" id="KW-1133">Transmembrane helix</keyword>
<feature type="transmembrane region" description="Helical" evidence="1">
    <location>
        <begin position="93"/>
        <end position="115"/>
    </location>
</feature>
<reference evidence="2" key="1">
    <citation type="submission" date="2020-11" db="EMBL/GenBank/DDBJ databases">
        <title>Nocardioides sp. nov., isolated from Soil of Cynanchum wilfordii Hemsley rhizosphere.</title>
        <authorList>
            <person name="Lee J.-S."/>
            <person name="Suh M.K."/>
            <person name="Kim J.-S."/>
        </authorList>
    </citation>
    <scope>NUCLEOTIDE SEQUENCE</scope>
    <source>
        <strain evidence="2">KCTC 19275</strain>
    </source>
</reference>
<organism evidence="2 3">
    <name type="scientific">Nocardioides islandensis</name>
    <dbReference type="NCBI Taxonomy" id="433663"/>
    <lineage>
        <taxon>Bacteria</taxon>
        <taxon>Bacillati</taxon>
        <taxon>Actinomycetota</taxon>
        <taxon>Actinomycetes</taxon>
        <taxon>Propionibacteriales</taxon>
        <taxon>Nocardioidaceae</taxon>
        <taxon>Nocardioides</taxon>
    </lineage>
</organism>
<evidence type="ECO:0000313" key="3">
    <source>
        <dbReference type="Proteomes" id="UP000640489"/>
    </source>
</evidence>
<sequence length="558" mass="59390">MSQSDSRTPASYLKRRPSPPVVTLAVGILASTVVLLWHARKLWFFGDEWEFLYQRGLTGGNGPGPFEPHNEHWSTIPLVLYRVMWQVVGLQHYQLWDLMPIAALMVGSVGLFVLLRRAGAADWVAVACAVVLAWNGAGEDTLWAFQIGFLGSLTAGILACLAVLSATSWRGLVLANVLLVAGLMCSGLGIPMVAWAALFTLMLRGWRTTLAVAVVPTLVYLAWYAAYGSSAVPDDEDPYVSWMQFVTYVWAGIGHVWDVTTGAPVGTVMFVALVAVALFARVTDELHALAVSGVVTTVFAYGMLASSRADLGPEQAQSLRYVPLGLVLTLPAFAILVGLVVAVLPGRRIERYAVAAGLVLVLVGSSYASTQTFAHDRANFMQGVEQRVLTGVYLEEKGEPLLRTTVEANSQTIDVGLLTAPGQRDHVPVVTPDDDELWTGRAQFRVAAMAAPADIPFAHHVSGVGVGGDLDLSDCAEVATNVLPLGYVEVPAGVKGTQIGLRNPGTALSVQLVHDGEVSEAATITTGAGQTVYVASNVPDADLRITLTTDTFGVCDHG</sequence>
<feature type="transmembrane region" description="Helical" evidence="1">
    <location>
        <begin position="21"/>
        <end position="39"/>
    </location>
</feature>
<feature type="transmembrane region" description="Helical" evidence="1">
    <location>
        <begin position="120"/>
        <end position="137"/>
    </location>
</feature>
<feature type="transmembrane region" description="Helical" evidence="1">
    <location>
        <begin position="352"/>
        <end position="369"/>
    </location>
</feature>
<comment type="caution">
    <text evidence="2">The sequence shown here is derived from an EMBL/GenBank/DDBJ whole genome shotgun (WGS) entry which is preliminary data.</text>
</comment>
<dbReference type="EMBL" id="JADKPN010000007">
    <property type="protein sequence ID" value="MBF4764149.1"/>
    <property type="molecule type" value="Genomic_DNA"/>
</dbReference>
<evidence type="ECO:0000256" key="1">
    <source>
        <dbReference type="SAM" id="Phobius"/>
    </source>
</evidence>
<dbReference type="Proteomes" id="UP000640489">
    <property type="component" value="Unassembled WGS sequence"/>
</dbReference>
<feature type="transmembrane region" description="Helical" evidence="1">
    <location>
        <begin position="239"/>
        <end position="257"/>
    </location>
</feature>
<gene>
    <name evidence="2" type="ORF">ISU07_13525</name>
</gene>
<protein>
    <submittedName>
        <fullName evidence="2">Uncharacterized protein</fullName>
    </submittedName>
</protein>
<feature type="transmembrane region" description="Helical" evidence="1">
    <location>
        <begin position="286"/>
        <end position="304"/>
    </location>
</feature>
<feature type="transmembrane region" description="Helical" evidence="1">
    <location>
        <begin position="324"/>
        <end position="345"/>
    </location>
</feature>
<feature type="transmembrane region" description="Helical" evidence="1">
    <location>
        <begin position="210"/>
        <end position="227"/>
    </location>
</feature>
<keyword evidence="3" id="KW-1185">Reference proteome</keyword>
<dbReference type="RefSeq" id="WP_194707316.1">
    <property type="nucleotide sequence ID" value="NZ_JADKPN010000007.1"/>
</dbReference>
<evidence type="ECO:0000313" key="2">
    <source>
        <dbReference type="EMBL" id="MBF4764149.1"/>
    </source>
</evidence>
<proteinExistence type="predicted"/>
<accession>A0A930VAW5</accession>
<feature type="transmembrane region" description="Helical" evidence="1">
    <location>
        <begin position="171"/>
        <end position="198"/>
    </location>
</feature>
<keyword evidence="1" id="KW-0472">Membrane</keyword>
<feature type="transmembrane region" description="Helical" evidence="1">
    <location>
        <begin position="263"/>
        <end position="279"/>
    </location>
</feature>
<name>A0A930VAW5_9ACTN</name>
<keyword evidence="1" id="KW-0812">Transmembrane</keyword>